<evidence type="ECO:0000256" key="1">
    <source>
        <dbReference type="ARBA" id="ARBA00003976"/>
    </source>
</evidence>
<evidence type="ECO:0000259" key="11">
    <source>
        <dbReference type="PROSITE" id="PS51873"/>
    </source>
</evidence>
<dbReference type="EMBL" id="SMMG02000004">
    <property type="protein sequence ID" value="KAA3478097.1"/>
    <property type="molecule type" value="Genomic_DNA"/>
</dbReference>
<keyword evidence="13" id="KW-1185">Reference proteome</keyword>
<dbReference type="PANTHER" id="PTHR11685">
    <property type="entry name" value="RBR FAMILY RING FINGER AND IBR DOMAIN-CONTAINING"/>
    <property type="match status" value="1"/>
</dbReference>
<dbReference type="Proteomes" id="UP000325315">
    <property type="component" value="Unassembled WGS sequence"/>
</dbReference>
<feature type="domain" description="RING-type" evidence="11">
    <location>
        <begin position="210"/>
        <end position="410"/>
    </location>
</feature>
<dbReference type="Gene3D" id="3.30.40.10">
    <property type="entry name" value="Zinc/RING finger domain, C3HC4 (zinc finger)"/>
    <property type="match status" value="1"/>
</dbReference>
<comment type="function">
    <text evidence="1">Might act as an E3 ubiquitin-protein ligase, or as part of E3 complex, which accepts ubiquitin from specific E2 ubiquitin-conjugating enzymes and then transfers it to substrates.</text>
</comment>
<evidence type="ECO:0000256" key="5">
    <source>
        <dbReference type="ARBA" id="ARBA00022737"/>
    </source>
</evidence>
<keyword evidence="5" id="KW-0677">Repeat</keyword>
<proteinExistence type="inferred from homology"/>
<evidence type="ECO:0000256" key="3">
    <source>
        <dbReference type="ARBA" id="ARBA00022679"/>
    </source>
</evidence>
<reference evidence="13" key="1">
    <citation type="journal article" date="2019" name="Plant Biotechnol. J.">
        <title>Genome sequencing of the Australian wild diploid species Gossypium australe highlights disease resistance and delayed gland morphogenesis.</title>
        <authorList>
            <person name="Cai Y."/>
            <person name="Cai X."/>
            <person name="Wang Q."/>
            <person name="Wang P."/>
            <person name="Zhang Y."/>
            <person name="Cai C."/>
            <person name="Xu Y."/>
            <person name="Wang K."/>
            <person name="Zhou Z."/>
            <person name="Wang C."/>
            <person name="Geng S."/>
            <person name="Li B."/>
            <person name="Dong Q."/>
            <person name="Hou Y."/>
            <person name="Wang H."/>
            <person name="Ai P."/>
            <person name="Liu Z."/>
            <person name="Yi F."/>
            <person name="Sun M."/>
            <person name="An G."/>
            <person name="Cheng J."/>
            <person name="Zhang Y."/>
            <person name="Shi Q."/>
            <person name="Xie Y."/>
            <person name="Shi X."/>
            <person name="Chang Y."/>
            <person name="Huang F."/>
            <person name="Chen Y."/>
            <person name="Hong S."/>
            <person name="Mi L."/>
            <person name="Sun Q."/>
            <person name="Zhang L."/>
            <person name="Zhou B."/>
            <person name="Peng R."/>
            <person name="Zhang X."/>
            <person name="Liu F."/>
        </authorList>
    </citation>
    <scope>NUCLEOTIDE SEQUENCE [LARGE SCALE GENOMIC DNA]</scope>
    <source>
        <strain evidence="13">cv. PA1801</strain>
    </source>
</reference>
<evidence type="ECO:0000256" key="6">
    <source>
        <dbReference type="ARBA" id="ARBA00022771"/>
    </source>
</evidence>
<evidence type="ECO:0000256" key="7">
    <source>
        <dbReference type="ARBA" id="ARBA00022786"/>
    </source>
</evidence>
<dbReference type="GO" id="GO:0016567">
    <property type="term" value="P:protein ubiquitination"/>
    <property type="evidence" value="ECO:0007669"/>
    <property type="project" value="InterPro"/>
</dbReference>
<evidence type="ECO:0000256" key="9">
    <source>
        <dbReference type="PROSITE-ProRule" id="PRU00175"/>
    </source>
</evidence>
<evidence type="ECO:0000313" key="12">
    <source>
        <dbReference type="EMBL" id="KAA3478097.1"/>
    </source>
</evidence>
<keyword evidence="4" id="KW-0479">Metal-binding</keyword>
<dbReference type="InterPro" id="IPR001841">
    <property type="entry name" value="Znf_RING"/>
</dbReference>
<dbReference type="SUPFAM" id="SSF57850">
    <property type="entry name" value="RING/U-box"/>
    <property type="match status" value="2"/>
</dbReference>
<evidence type="ECO:0000256" key="2">
    <source>
        <dbReference type="ARBA" id="ARBA00005884"/>
    </source>
</evidence>
<evidence type="ECO:0000256" key="8">
    <source>
        <dbReference type="ARBA" id="ARBA00022833"/>
    </source>
</evidence>
<comment type="caution">
    <text evidence="12">The sequence shown here is derived from an EMBL/GenBank/DDBJ whole genome shotgun (WGS) entry which is preliminary data.</text>
</comment>
<keyword evidence="6 9" id="KW-0863">Zinc-finger</keyword>
<keyword evidence="8" id="KW-0862">Zinc</keyword>
<dbReference type="GO" id="GO:0008270">
    <property type="term" value="F:zinc ion binding"/>
    <property type="evidence" value="ECO:0007669"/>
    <property type="project" value="UniProtKB-KW"/>
</dbReference>
<evidence type="ECO:0000259" key="10">
    <source>
        <dbReference type="PROSITE" id="PS50089"/>
    </source>
</evidence>
<dbReference type="InterPro" id="IPR013083">
    <property type="entry name" value="Znf_RING/FYVE/PHD"/>
</dbReference>
<dbReference type="InterPro" id="IPR031127">
    <property type="entry name" value="E3_UB_ligase_RBR"/>
</dbReference>
<dbReference type="InterPro" id="IPR044066">
    <property type="entry name" value="TRIAD_supradom"/>
</dbReference>
<dbReference type="PROSITE" id="PS51873">
    <property type="entry name" value="TRIAD"/>
    <property type="match status" value="1"/>
</dbReference>
<organism evidence="12 13">
    <name type="scientific">Gossypium australe</name>
    <dbReference type="NCBI Taxonomy" id="47621"/>
    <lineage>
        <taxon>Eukaryota</taxon>
        <taxon>Viridiplantae</taxon>
        <taxon>Streptophyta</taxon>
        <taxon>Embryophyta</taxon>
        <taxon>Tracheophyta</taxon>
        <taxon>Spermatophyta</taxon>
        <taxon>Magnoliopsida</taxon>
        <taxon>eudicotyledons</taxon>
        <taxon>Gunneridae</taxon>
        <taxon>Pentapetalae</taxon>
        <taxon>rosids</taxon>
        <taxon>malvids</taxon>
        <taxon>Malvales</taxon>
        <taxon>Malvaceae</taxon>
        <taxon>Malvoideae</taxon>
        <taxon>Gossypium</taxon>
    </lineage>
</organism>
<evidence type="ECO:0000256" key="4">
    <source>
        <dbReference type="ARBA" id="ARBA00022723"/>
    </source>
</evidence>
<evidence type="ECO:0000313" key="13">
    <source>
        <dbReference type="Proteomes" id="UP000325315"/>
    </source>
</evidence>
<dbReference type="InterPro" id="IPR017907">
    <property type="entry name" value="Znf_RING_CS"/>
</dbReference>
<dbReference type="Gene3D" id="1.20.120.1750">
    <property type="match status" value="1"/>
</dbReference>
<sequence>MEETDESIVGVEEDEEDFRSYCEDEDVWKETEGVVKEEVDKFSVKMFFKGISLAEFGDSFFGFSGTGVVMEGSANSPVIQVQKKLDFYVDESVVDYLALMDGLAAAMQNKIRTVYAFADSPLLYDQIVTQIAFMFYLELCFTDVNFWQIMYKKKLDNPLLLALRERILELAHNLEEFVLKLTPSINLLRPLQLAQVAIGVISSPAKGDKSLENCSICCEDKPTLMMVNIKCSHKFCSHCMRTYVYVVPVPIRCPQLRCKYYISTVECRPFLPLVFYESLEMESTVLIGIVLSCLTLVNACQLGLVHLLNRIIAVLSAQFVEGLYHSLTSCEEYQNIPLEERDAADITLHLLAQNKRWKTCQQCTRMIELTQGCYHMTCWPVYQGLSLNGNLVGMLEKGVAGKWPFMLRWSFGVGTLFGASYDIKCGHEFCYSYGAEYREGQQTCLCGLWDEDNSEDLVTHCVQESEQWAWETFNSLPMIMDAYSDQERSHRALIQRFLAGGFSLSDHHPSPLCTDSYVDTMKDLHQLPWLQ</sequence>
<dbReference type="GO" id="GO:0004842">
    <property type="term" value="F:ubiquitin-protein transferase activity"/>
    <property type="evidence" value="ECO:0007669"/>
    <property type="project" value="InterPro"/>
</dbReference>
<comment type="similarity">
    <text evidence="2">Belongs to the RBR family. Ariadne subfamily.</text>
</comment>
<protein>
    <submittedName>
        <fullName evidence="12">Zinc finger, RING-type</fullName>
    </submittedName>
</protein>
<gene>
    <name evidence="12" type="ORF">EPI10_011927</name>
</gene>
<keyword evidence="7" id="KW-0833">Ubl conjugation pathway</keyword>
<keyword evidence="3" id="KW-0808">Transferase</keyword>
<dbReference type="PROSITE" id="PS00518">
    <property type="entry name" value="ZF_RING_1"/>
    <property type="match status" value="1"/>
</dbReference>
<dbReference type="PROSITE" id="PS50089">
    <property type="entry name" value="ZF_RING_2"/>
    <property type="match status" value="1"/>
</dbReference>
<dbReference type="OrthoDB" id="10009520at2759"/>
<accession>A0A5B6WA96</accession>
<dbReference type="AlphaFoldDB" id="A0A5B6WA96"/>
<name>A0A5B6WA96_9ROSI</name>
<feature type="domain" description="RING-type" evidence="10">
    <location>
        <begin position="214"/>
        <end position="257"/>
    </location>
</feature>